<dbReference type="EMBL" id="JARIHO010000056">
    <property type="protein sequence ID" value="KAJ7318690.1"/>
    <property type="molecule type" value="Genomic_DNA"/>
</dbReference>
<feature type="compositionally biased region" description="Basic and acidic residues" evidence="1">
    <location>
        <begin position="208"/>
        <end position="230"/>
    </location>
</feature>
<comment type="caution">
    <text evidence="2">The sequence shown here is derived from an EMBL/GenBank/DDBJ whole genome shotgun (WGS) entry which is preliminary data.</text>
</comment>
<keyword evidence="3" id="KW-1185">Reference proteome</keyword>
<reference evidence="2" key="1">
    <citation type="submission" date="2023-03" db="EMBL/GenBank/DDBJ databases">
        <title>Massive genome expansion in bonnet fungi (Mycena s.s.) driven by repeated elements and novel gene families across ecological guilds.</title>
        <authorList>
            <consortium name="Lawrence Berkeley National Laboratory"/>
            <person name="Harder C.B."/>
            <person name="Miyauchi S."/>
            <person name="Viragh M."/>
            <person name="Kuo A."/>
            <person name="Thoen E."/>
            <person name="Andreopoulos B."/>
            <person name="Lu D."/>
            <person name="Skrede I."/>
            <person name="Drula E."/>
            <person name="Henrissat B."/>
            <person name="Morin E."/>
            <person name="Kohler A."/>
            <person name="Barry K."/>
            <person name="LaButti K."/>
            <person name="Morin E."/>
            <person name="Salamov A."/>
            <person name="Lipzen A."/>
            <person name="Mereny Z."/>
            <person name="Hegedus B."/>
            <person name="Baldrian P."/>
            <person name="Stursova M."/>
            <person name="Weitz H."/>
            <person name="Taylor A."/>
            <person name="Grigoriev I.V."/>
            <person name="Nagy L.G."/>
            <person name="Martin F."/>
            <person name="Kauserud H."/>
        </authorList>
    </citation>
    <scope>NUCLEOTIDE SEQUENCE</scope>
    <source>
        <strain evidence="2">CBHHK002</strain>
    </source>
</reference>
<accession>A0AAD7EEW2</accession>
<protein>
    <submittedName>
        <fullName evidence="2">Uncharacterized protein</fullName>
    </submittedName>
</protein>
<proteinExistence type="predicted"/>
<dbReference type="AlphaFoldDB" id="A0AAD7EEW2"/>
<organism evidence="2 3">
    <name type="scientific">Mycena albidolilacea</name>
    <dbReference type="NCBI Taxonomy" id="1033008"/>
    <lineage>
        <taxon>Eukaryota</taxon>
        <taxon>Fungi</taxon>
        <taxon>Dikarya</taxon>
        <taxon>Basidiomycota</taxon>
        <taxon>Agaricomycotina</taxon>
        <taxon>Agaricomycetes</taxon>
        <taxon>Agaricomycetidae</taxon>
        <taxon>Agaricales</taxon>
        <taxon>Marasmiineae</taxon>
        <taxon>Mycenaceae</taxon>
        <taxon>Mycena</taxon>
    </lineage>
</organism>
<evidence type="ECO:0000313" key="2">
    <source>
        <dbReference type="EMBL" id="KAJ7318690.1"/>
    </source>
</evidence>
<sequence length="357" mass="37114">MCVLTRYPPLSSLRSVPRLIVRVLPLPTSGCLTPPRAPARSYSNISRSLLFPSDYVSALLELSFARALPRLHPPPRTPADSLSTLGLLSAGEDMQRREEEGGEYLRQVTGAGALAREGAAHARTGGDTHARGVECTGPAASSLSLDLVAGPGAGASAFPDAEANGACVWTGDAHARGVVRAGSAASNCLGSEYVRGALLGGGRRRLSARADEPGCARRRGGQREEKEHRVRSSRARATLMPMRTRGAESSGTGPAASSDLSSQVPVLLQEVTVHSRIATSVLVDGCGRGEGTGTGARADSVSSAGGTRSSGGLAKGRPEVVGSARKRFAMPTRSVSHTCEVIRHARARARAWTAPRS</sequence>
<dbReference type="Proteomes" id="UP001218218">
    <property type="component" value="Unassembled WGS sequence"/>
</dbReference>
<gene>
    <name evidence="2" type="ORF">DFH08DRAFT_942487</name>
</gene>
<evidence type="ECO:0000256" key="1">
    <source>
        <dbReference type="SAM" id="MobiDB-lite"/>
    </source>
</evidence>
<evidence type="ECO:0000313" key="3">
    <source>
        <dbReference type="Proteomes" id="UP001218218"/>
    </source>
</evidence>
<name>A0AAD7EEW2_9AGAR</name>
<feature type="region of interest" description="Disordered" evidence="1">
    <location>
        <begin position="287"/>
        <end position="319"/>
    </location>
</feature>
<feature type="region of interest" description="Disordered" evidence="1">
    <location>
        <begin position="207"/>
        <end position="261"/>
    </location>
</feature>